<protein>
    <submittedName>
        <fullName evidence="1">Uncharacterized protein</fullName>
    </submittedName>
</protein>
<dbReference type="EMBL" id="VEVO01000006">
    <property type="protein sequence ID" value="KAF0040562.1"/>
    <property type="molecule type" value="Genomic_DNA"/>
</dbReference>
<accession>A0A6A4TE54</accession>
<evidence type="ECO:0000313" key="1">
    <source>
        <dbReference type="EMBL" id="KAF0040562.1"/>
    </source>
</evidence>
<gene>
    <name evidence="1" type="ORF">F2P81_006460</name>
</gene>
<sequence>MKAAQPGCRLHLSALFQDICSRPSYENDKNERLYICYMGCFEHTAKVAHLLNMPTGAAAQMHYIFQSAPLRRTAAAHHFRLLRIKMDLSPQASTRSRLTALAETQATLFMHYNNCMILADKQQACKTSADQ</sequence>
<comment type="caution">
    <text evidence="1">The sequence shown here is derived from an EMBL/GenBank/DDBJ whole genome shotgun (WGS) entry which is preliminary data.</text>
</comment>
<name>A0A6A4TE54_SCOMX</name>
<dbReference type="AlphaFoldDB" id="A0A6A4TE54"/>
<dbReference type="Proteomes" id="UP000438429">
    <property type="component" value="Unassembled WGS sequence"/>
</dbReference>
<reference evidence="1 2" key="1">
    <citation type="submission" date="2019-06" db="EMBL/GenBank/DDBJ databases">
        <title>Draft genomes of female and male turbot (Scophthalmus maximus).</title>
        <authorList>
            <person name="Xu H."/>
            <person name="Xu X.-W."/>
            <person name="Shao C."/>
            <person name="Chen S."/>
        </authorList>
    </citation>
    <scope>NUCLEOTIDE SEQUENCE [LARGE SCALE GENOMIC DNA]</scope>
    <source>
        <strain evidence="1">Ysfricsl-2016a</strain>
        <tissue evidence="1">Blood</tissue>
    </source>
</reference>
<evidence type="ECO:0000313" key="2">
    <source>
        <dbReference type="Proteomes" id="UP000438429"/>
    </source>
</evidence>
<organism evidence="1 2">
    <name type="scientific">Scophthalmus maximus</name>
    <name type="common">Turbot</name>
    <name type="synonym">Psetta maxima</name>
    <dbReference type="NCBI Taxonomy" id="52904"/>
    <lineage>
        <taxon>Eukaryota</taxon>
        <taxon>Metazoa</taxon>
        <taxon>Chordata</taxon>
        <taxon>Craniata</taxon>
        <taxon>Vertebrata</taxon>
        <taxon>Euteleostomi</taxon>
        <taxon>Actinopterygii</taxon>
        <taxon>Neopterygii</taxon>
        <taxon>Teleostei</taxon>
        <taxon>Neoteleostei</taxon>
        <taxon>Acanthomorphata</taxon>
        <taxon>Carangaria</taxon>
        <taxon>Pleuronectiformes</taxon>
        <taxon>Pleuronectoidei</taxon>
        <taxon>Scophthalmidae</taxon>
        <taxon>Scophthalmus</taxon>
    </lineage>
</organism>
<proteinExistence type="predicted"/>